<gene>
    <name evidence="2" type="ORF">ANE_LOCUS3712</name>
</gene>
<dbReference type="PANTHER" id="PTHR34115">
    <property type="entry name" value="PROTEIN, PUTATIVE-RELATED"/>
    <property type="match status" value="1"/>
</dbReference>
<feature type="transmembrane region" description="Helical" evidence="1">
    <location>
        <begin position="62"/>
        <end position="80"/>
    </location>
</feature>
<comment type="caution">
    <text evidence="2">The sequence shown here is derived from an EMBL/GenBank/DDBJ whole genome shotgun (WGS) entry which is preliminary data.</text>
</comment>
<keyword evidence="1" id="KW-0812">Transmembrane</keyword>
<evidence type="ECO:0000256" key="1">
    <source>
        <dbReference type="SAM" id="Phobius"/>
    </source>
</evidence>
<feature type="transmembrane region" description="Helical" evidence="1">
    <location>
        <begin position="21"/>
        <end position="42"/>
    </location>
</feature>
<dbReference type="InterPro" id="IPR053258">
    <property type="entry name" value="Ca-permeable_cation_channel"/>
</dbReference>
<dbReference type="OrthoDB" id="1110782at2759"/>
<evidence type="ECO:0000313" key="2">
    <source>
        <dbReference type="EMBL" id="VVA93267.1"/>
    </source>
</evidence>
<reference evidence="2" key="1">
    <citation type="submission" date="2019-07" db="EMBL/GenBank/DDBJ databases">
        <authorList>
            <person name="Dittberner H."/>
        </authorList>
    </citation>
    <scope>NUCLEOTIDE SEQUENCE [LARGE SCALE GENOMIC DNA]</scope>
</reference>
<sequence>MESVSAVNQTLPISSDETEKFTVYSAAVHKVVVMVNAGIIGLVQLMNKQNSSLLEINKTEFLCFYIFVFFYVVLRVREAVDTRLRPGLVPKLVGHTSHMFGALAALVLVSVFCTTFAFVLLLLWFLWLSLVAYDTFNAIKLFYSESGAGLPQSSPV</sequence>
<proteinExistence type="predicted"/>
<dbReference type="AlphaFoldDB" id="A0A565AV82"/>
<keyword evidence="3" id="KW-1185">Reference proteome</keyword>
<keyword evidence="1" id="KW-0472">Membrane</keyword>
<protein>
    <submittedName>
        <fullName evidence="2">Uncharacterized protein</fullName>
    </submittedName>
</protein>
<dbReference type="Proteomes" id="UP000489600">
    <property type="component" value="Unassembled WGS sequence"/>
</dbReference>
<dbReference type="EMBL" id="CABITT030000001">
    <property type="protein sequence ID" value="VVA93267.1"/>
    <property type="molecule type" value="Genomic_DNA"/>
</dbReference>
<organism evidence="2 3">
    <name type="scientific">Arabis nemorensis</name>
    <dbReference type="NCBI Taxonomy" id="586526"/>
    <lineage>
        <taxon>Eukaryota</taxon>
        <taxon>Viridiplantae</taxon>
        <taxon>Streptophyta</taxon>
        <taxon>Embryophyta</taxon>
        <taxon>Tracheophyta</taxon>
        <taxon>Spermatophyta</taxon>
        <taxon>Magnoliopsida</taxon>
        <taxon>eudicotyledons</taxon>
        <taxon>Gunneridae</taxon>
        <taxon>Pentapetalae</taxon>
        <taxon>rosids</taxon>
        <taxon>malvids</taxon>
        <taxon>Brassicales</taxon>
        <taxon>Brassicaceae</taxon>
        <taxon>Arabideae</taxon>
        <taxon>Arabis</taxon>
    </lineage>
</organism>
<accession>A0A565AV82</accession>
<keyword evidence="1" id="KW-1133">Transmembrane helix</keyword>
<evidence type="ECO:0000313" key="3">
    <source>
        <dbReference type="Proteomes" id="UP000489600"/>
    </source>
</evidence>
<name>A0A565AV82_9BRAS</name>
<feature type="transmembrane region" description="Helical" evidence="1">
    <location>
        <begin position="100"/>
        <end position="133"/>
    </location>
</feature>
<dbReference type="PANTHER" id="PTHR34115:SF13">
    <property type="entry name" value="RPB1A"/>
    <property type="match status" value="1"/>
</dbReference>